<dbReference type="InterPro" id="IPR003838">
    <property type="entry name" value="ABC3_permease_C"/>
</dbReference>
<evidence type="ECO:0000256" key="8">
    <source>
        <dbReference type="SAM" id="Phobius"/>
    </source>
</evidence>
<feature type="transmembrane region" description="Helical" evidence="8">
    <location>
        <begin position="351"/>
        <end position="369"/>
    </location>
</feature>
<feature type="transmembrane region" description="Helical" evidence="8">
    <location>
        <begin position="319"/>
        <end position="344"/>
    </location>
</feature>
<feature type="domain" description="ABC3 transporter permease C-terminal" evidence="9">
    <location>
        <begin position="278"/>
        <end position="405"/>
    </location>
</feature>
<reference evidence="11 12" key="1">
    <citation type="submission" date="2016-10" db="EMBL/GenBank/DDBJ databases">
        <authorList>
            <person name="Varghese N."/>
            <person name="Submissions S."/>
        </authorList>
    </citation>
    <scope>NUCLEOTIDE SEQUENCE [LARGE SCALE GENOMIC DNA]</scope>
    <source>
        <strain evidence="11 12">DSM 1361</strain>
    </source>
</reference>
<evidence type="ECO:0000256" key="4">
    <source>
        <dbReference type="ARBA" id="ARBA00022475"/>
    </source>
</evidence>
<keyword evidence="12" id="KW-1185">Reference proteome</keyword>
<evidence type="ECO:0000259" key="10">
    <source>
        <dbReference type="Pfam" id="PF12704"/>
    </source>
</evidence>
<keyword evidence="6 8" id="KW-1133">Transmembrane helix</keyword>
<keyword evidence="4" id="KW-1003">Cell membrane</keyword>
<evidence type="ECO:0000256" key="1">
    <source>
        <dbReference type="ARBA" id="ARBA00004651"/>
    </source>
</evidence>
<evidence type="ECO:0000259" key="9">
    <source>
        <dbReference type="Pfam" id="PF02687"/>
    </source>
</evidence>
<evidence type="ECO:0000256" key="2">
    <source>
        <dbReference type="ARBA" id="ARBA00005236"/>
    </source>
</evidence>
<keyword evidence="5 8" id="KW-0812">Transmembrane</keyword>
<comment type="subcellular location">
    <subcellularLocation>
        <location evidence="1">Cell membrane</location>
        <topology evidence="1">Multi-pass membrane protein</topology>
    </subcellularLocation>
</comment>
<protein>
    <submittedName>
        <fullName evidence="11">Lipoprotein-releasing system permease protein</fullName>
    </submittedName>
</protein>
<dbReference type="GO" id="GO:0042953">
    <property type="term" value="P:lipoprotein transport"/>
    <property type="evidence" value="ECO:0007669"/>
    <property type="project" value="InterPro"/>
</dbReference>
<evidence type="ECO:0000256" key="7">
    <source>
        <dbReference type="ARBA" id="ARBA00023136"/>
    </source>
</evidence>
<dbReference type="InterPro" id="IPR011925">
    <property type="entry name" value="LolCE_TM"/>
</dbReference>
<evidence type="ECO:0000256" key="6">
    <source>
        <dbReference type="ARBA" id="ARBA00022989"/>
    </source>
</evidence>
<feature type="transmembrane region" description="Helical" evidence="8">
    <location>
        <begin position="278"/>
        <end position="299"/>
    </location>
</feature>
<organism evidence="11 12">
    <name type="scientific">Ruminobacter amylophilus</name>
    <dbReference type="NCBI Taxonomy" id="867"/>
    <lineage>
        <taxon>Bacteria</taxon>
        <taxon>Pseudomonadati</taxon>
        <taxon>Pseudomonadota</taxon>
        <taxon>Gammaproteobacteria</taxon>
        <taxon>Aeromonadales</taxon>
        <taxon>Succinivibrionaceae</taxon>
        <taxon>Ruminobacter</taxon>
    </lineage>
</organism>
<evidence type="ECO:0000313" key="11">
    <source>
        <dbReference type="EMBL" id="SFP17140.1"/>
    </source>
</evidence>
<keyword evidence="11" id="KW-0449">Lipoprotein</keyword>
<sequence>MSVLKLFRPLSLSIGLRYAFASSNHRFATFIALLSMIGIMLGVAALIVVVSVMNGLEGELKDRLLSSIPHAVITTDRDMIAQDYDLSRIRDIKGVVAVAPQITDDVMIQGRNGIYGVSLFGIDPADYPDFDLVRASTGTKSFKSLVPRSFEIIVGWDVLDRLKNNVDDELRIISASYVKYTPFGRVPSQRLFTVNGAYSVGGMSSGMILGNIEDVRRLTHMQQGTVSGFRVWLDDPFEVGSFIEEVGRIDPKLTVKDWRVELGEFFQSVAMERIMMGLMLALIIMVAIFNMLSSLAMVVSSKVPEIAVMRTMGMSQSAIMKVFIVEGAISGIIGSVMGLILGLICVAYLDSILNVLGINLYIAAGGVGIPVQVKGLQVLMVLLVTIALSFAITIYPSVRAARQSPVESLRYE</sequence>
<name>A0A662ZFY7_9GAMM</name>
<proteinExistence type="inferred from homology"/>
<dbReference type="GO" id="GO:0044874">
    <property type="term" value="P:lipoprotein localization to outer membrane"/>
    <property type="evidence" value="ECO:0007669"/>
    <property type="project" value="TreeGrafter"/>
</dbReference>
<evidence type="ECO:0000256" key="5">
    <source>
        <dbReference type="ARBA" id="ARBA00022692"/>
    </source>
</evidence>
<dbReference type="Pfam" id="PF02687">
    <property type="entry name" value="FtsX"/>
    <property type="match status" value="1"/>
</dbReference>
<feature type="domain" description="MacB-like periplasmic core" evidence="10">
    <location>
        <begin position="33"/>
        <end position="246"/>
    </location>
</feature>
<comment type="similarity">
    <text evidence="2">Belongs to the ABC-4 integral membrane protein family. LolC/E subfamily.</text>
</comment>
<dbReference type="Pfam" id="PF12704">
    <property type="entry name" value="MacB_PCD"/>
    <property type="match status" value="1"/>
</dbReference>
<gene>
    <name evidence="11" type="ORF">SAMN02910344_00617</name>
</gene>
<feature type="transmembrane region" description="Helical" evidence="8">
    <location>
        <begin position="375"/>
        <end position="395"/>
    </location>
</feature>
<evidence type="ECO:0000313" key="12">
    <source>
        <dbReference type="Proteomes" id="UP000243745"/>
    </source>
</evidence>
<keyword evidence="7 8" id="KW-0472">Membrane</keyword>
<dbReference type="OrthoDB" id="9808461at2"/>
<accession>A0A662ZFY7</accession>
<dbReference type="AlphaFoldDB" id="A0A662ZFY7"/>
<dbReference type="PANTHER" id="PTHR30489:SF8">
    <property type="entry name" value="LIPOPROTEIN-RELEASING SYSTEM TRANSMEMBRANE PROTEIN LOLC"/>
    <property type="match status" value="1"/>
</dbReference>
<dbReference type="NCBIfam" id="TIGR02212">
    <property type="entry name" value="lolCE"/>
    <property type="match status" value="1"/>
</dbReference>
<dbReference type="GO" id="GO:0098797">
    <property type="term" value="C:plasma membrane protein complex"/>
    <property type="evidence" value="ECO:0007669"/>
    <property type="project" value="TreeGrafter"/>
</dbReference>
<dbReference type="RefSeq" id="WP_093140828.1">
    <property type="nucleotide sequence ID" value="NZ_FOXF01000007.1"/>
</dbReference>
<dbReference type="InterPro" id="IPR051447">
    <property type="entry name" value="Lipoprotein-release_system"/>
</dbReference>
<dbReference type="PANTHER" id="PTHR30489">
    <property type="entry name" value="LIPOPROTEIN-RELEASING SYSTEM TRANSMEMBRANE PROTEIN LOLE"/>
    <property type="match status" value="1"/>
</dbReference>
<feature type="transmembrane region" description="Helical" evidence="8">
    <location>
        <begin position="31"/>
        <end position="56"/>
    </location>
</feature>
<evidence type="ECO:0000256" key="3">
    <source>
        <dbReference type="ARBA" id="ARBA00022448"/>
    </source>
</evidence>
<dbReference type="EMBL" id="FOXF01000007">
    <property type="protein sequence ID" value="SFP17140.1"/>
    <property type="molecule type" value="Genomic_DNA"/>
</dbReference>
<keyword evidence="3" id="KW-0813">Transport</keyword>
<dbReference type="InterPro" id="IPR025857">
    <property type="entry name" value="MacB_PCD"/>
</dbReference>
<dbReference type="Proteomes" id="UP000243745">
    <property type="component" value="Unassembled WGS sequence"/>
</dbReference>